<keyword evidence="4" id="KW-1185">Reference proteome</keyword>
<evidence type="ECO:0000313" key="3">
    <source>
        <dbReference type="EMBL" id="SNR83864.1"/>
    </source>
</evidence>
<feature type="compositionally biased region" description="Basic and acidic residues" evidence="1">
    <location>
        <begin position="1"/>
        <end position="10"/>
    </location>
</feature>
<reference evidence="3 4" key="1">
    <citation type="submission" date="2017-06" db="EMBL/GenBank/DDBJ databases">
        <authorList>
            <person name="Kim H.J."/>
            <person name="Triplett B.A."/>
        </authorList>
    </citation>
    <scope>NUCLEOTIDE SEQUENCE [LARGE SCALE GENOMIC DNA]</scope>
    <source>
        <strain evidence="3 4">DSM 43151</strain>
    </source>
</reference>
<evidence type="ECO:0000313" key="4">
    <source>
        <dbReference type="Proteomes" id="UP000198415"/>
    </source>
</evidence>
<name>A0A238ZMC9_9ACTN</name>
<dbReference type="RefSeq" id="WP_089294318.1">
    <property type="nucleotide sequence ID" value="NZ_BOMU01000054.1"/>
</dbReference>
<proteinExistence type="predicted"/>
<keyword evidence="2" id="KW-0812">Transmembrane</keyword>
<evidence type="ECO:0000256" key="2">
    <source>
        <dbReference type="SAM" id="Phobius"/>
    </source>
</evidence>
<sequence length="300" mass="31248">MEENEFRDALRTVLTQSPEPPPMQSSTAIAAGRRAARRRTVTACTGAVVALTAVVAVPALYRSGGSTPAGHQAAGPAPTPGLSSKAPANGVPGPDVTKPSWPAEASGDATADSGPHYQTGKKVLDTLLTVVPSGYEAPVGSAPDGTEFRSHQGAIEDPEWSYLASVKITKDGAAGQLYVEVHEPDNKLPSDPCELAESFWGVKAATEETLAPSKARYPDSPGGRCELVQVGKVQVAVAGPAGPGDRLDRWAAYRYDDGTVVFVAQARQSIFDEPKLPAAPFTAQQLAALAVDKRFHVGVA</sequence>
<protein>
    <submittedName>
        <fullName evidence="3">Uncharacterized protein</fullName>
    </submittedName>
</protein>
<dbReference type="EMBL" id="FZNR01000006">
    <property type="protein sequence ID" value="SNR83864.1"/>
    <property type="molecule type" value="Genomic_DNA"/>
</dbReference>
<dbReference type="OrthoDB" id="3821205at2"/>
<dbReference type="Proteomes" id="UP000198415">
    <property type="component" value="Unassembled WGS sequence"/>
</dbReference>
<organism evidence="3 4">
    <name type="scientific">Actinoplanes regularis</name>
    <dbReference type="NCBI Taxonomy" id="52697"/>
    <lineage>
        <taxon>Bacteria</taxon>
        <taxon>Bacillati</taxon>
        <taxon>Actinomycetota</taxon>
        <taxon>Actinomycetes</taxon>
        <taxon>Micromonosporales</taxon>
        <taxon>Micromonosporaceae</taxon>
        <taxon>Actinoplanes</taxon>
    </lineage>
</organism>
<accession>A0A238ZMC9</accession>
<keyword evidence="2" id="KW-0472">Membrane</keyword>
<feature type="region of interest" description="Disordered" evidence="1">
    <location>
        <begin position="66"/>
        <end position="118"/>
    </location>
</feature>
<dbReference type="AlphaFoldDB" id="A0A238ZMC9"/>
<evidence type="ECO:0000256" key="1">
    <source>
        <dbReference type="SAM" id="MobiDB-lite"/>
    </source>
</evidence>
<keyword evidence="2" id="KW-1133">Transmembrane helix</keyword>
<feature type="transmembrane region" description="Helical" evidence="2">
    <location>
        <begin position="41"/>
        <end position="61"/>
    </location>
</feature>
<gene>
    <name evidence="3" type="ORF">SAMN06264365_106106</name>
</gene>
<feature type="region of interest" description="Disordered" evidence="1">
    <location>
        <begin position="1"/>
        <end position="27"/>
    </location>
</feature>